<evidence type="ECO:0000313" key="4">
    <source>
        <dbReference type="Proteomes" id="UP001362999"/>
    </source>
</evidence>
<feature type="transmembrane region" description="Helical" evidence="2">
    <location>
        <begin position="239"/>
        <end position="258"/>
    </location>
</feature>
<dbReference type="Proteomes" id="UP001362999">
    <property type="component" value="Unassembled WGS sequence"/>
</dbReference>
<keyword evidence="2" id="KW-0812">Transmembrane</keyword>
<sequence length="327" mass="35896">MSVVDPRNYLPHLITWGTFNLFSVFANILLVIVTFISQGSEANLLLIHLELIFVLTSGAASLLIWTGHALDMYPPHTLCLTNAFLAMANPPLQGGAAFAIVLRVWGSVMTACRPQWMPAIRWTVSGPFVGLYNPTKVYRGSPFYCTVDHRKLQDACSGFGACFTFLALLFSGWTAYNLFTTRWRVRRIVEYPGVSYAFVIRTLVFSIFLGIAFVVGIISLCSSFSAIVPDVTLSSCNVAVFFIFATSEPILQFVFGCGRSRRAIPPLLPMDSSPSGSSGSGRTDTPDTPQELVTFPAVALGGQQHPIWHFTADYVEGRKSNEIIDSV</sequence>
<gene>
    <name evidence="3" type="ORF">R3P38DRAFT_3083402</name>
</gene>
<evidence type="ECO:0000256" key="1">
    <source>
        <dbReference type="SAM" id="MobiDB-lite"/>
    </source>
</evidence>
<evidence type="ECO:0000256" key="2">
    <source>
        <dbReference type="SAM" id="Phobius"/>
    </source>
</evidence>
<name>A0AAV9ZUI3_9AGAR</name>
<keyword evidence="2" id="KW-1133">Transmembrane helix</keyword>
<keyword evidence="4" id="KW-1185">Reference proteome</keyword>
<reference evidence="3 4" key="1">
    <citation type="journal article" date="2024" name="J Genomics">
        <title>Draft genome sequencing and assembly of Favolaschia claudopus CIRM-BRFM 2984 isolated from oak limbs.</title>
        <authorList>
            <person name="Navarro D."/>
            <person name="Drula E."/>
            <person name="Chaduli D."/>
            <person name="Cazenave R."/>
            <person name="Ahrendt S."/>
            <person name="Wang J."/>
            <person name="Lipzen A."/>
            <person name="Daum C."/>
            <person name="Barry K."/>
            <person name="Grigoriev I.V."/>
            <person name="Favel A."/>
            <person name="Rosso M.N."/>
            <person name="Martin F."/>
        </authorList>
    </citation>
    <scope>NUCLEOTIDE SEQUENCE [LARGE SCALE GENOMIC DNA]</scope>
    <source>
        <strain evidence="3 4">CIRM-BRFM 2984</strain>
    </source>
</reference>
<organism evidence="3 4">
    <name type="scientific">Favolaschia claudopus</name>
    <dbReference type="NCBI Taxonomy" id="2862362"/>
    <lineage>
        <taxon>Eukaryota</taxon>
        <taxon>Fungi</taxon>
        <taxon>Dikarya</taxon>
        <taxon>Basidiomycota</taxon>
        <taxon>Agaricomycotina</taxon>
        <taxon>Agaricomycetes</taxon>
        <taxon>Agaricomycetidae</taxon>
        <taxon>Agaricales</taxon>
        <taxon>Marasmiineae</taxon>
        <taxon>Mycenaceae</taxon>
        <taxon>Favolaschia</taxon>
    </lineage>
</organism>
<protein>
    <submittedName>
        <fullName evidence="3">Uncharacterized protein</fullName>
    </submittedName>
</protein>
<feature type="compositionally biased region" description="Low complexity" evidence="1">
    <location>
        <begin position="269"/>
        <end position="287"/>
    </location>
</feature>
<feature type="transmembrane region" description="Helical" evidence="2">
    <location>
        <begin position="158"/>
        <end position="179"/>
    </location>
</feature>
<comment type="caution">
    <text evidence="3">The sequence shown here is derived from an EMBL/GenBank/DDBJ whole genome shotgun (WGS) entry which is preliminary data.</text>
</comment>
<evidence type="ECO:0000313" key="3">
    <source>
        <dbReference type="EMBL" id="KAK6992654.1"/>
    </source>
</evidence>
<feature type="region of interest" description="Disordered" evidence="1">
    <location>
        <begin position="267"/>
        <end position="287"/>
    </location>
</feature>
<accession>A0AAV9ZUI3</accession>
<proteinExistence type="predicted"/>
<feature type="transmembrane region" description="Helical" evidence="2">
    <location>
        <begin position="44"/>
        <end position="65"/>
    </location>
</feature>
<keyword evidence="2" id="KW-0472">Membrane</keyword>
<feature type="transmembrane region" description="Helical" evidence="2">
    <location>
        <begin position="200"/>
        <end position="227"/>
    </location>
</feature>
<dbReference type="AlphaFoldDB" id="A0AAV9ZUI3"/>
<dbReference type="EMBL" id="JAWWNJ010000108">
    <property type="protein sequence ID" value="KAK6992654.1"/>
    <property type="molecule type" value="Genomic_DNA"/>
</dbReference>
<feature type="transmembrane region" description="Helical" evidence="2">
    <location>
        <begin position="13"/>
        <end position="37"/>
    </location>
</feature>